<comment type="caution">
    <text evidence="1">The sequence shown here is derived from an EMBL/GenBank/DDBJ whole genome shotgun (WGS) entry which is preliminary data.</text>
</comment>
<evidence type="ECO:0000313" key="1">
    <source>
        <dbReference type="EMBL" id="NEB92439.1"/>
    </source>
</evidence>
<name>A0A7K3QRA6_9ACTN</name>
<accession>A0A7K3QRA6</accession>
<dbReference type="EMBL" id="JAAGMR010000145">
    <property type="protein sequence ID" value="NEB92439.1"/>
    <property type="molecule type" value="Genomic_DNA"/>
</dbReference>
<dbReference type="InterPro" id="IPR057369">
    <property type="entry name" value="VG15"/>
</dbReference>
<organism evidence="1 2">
    <name type="scientific">Streptomyces bauhiniae</name>
    <dbReference type="NCBI Taxonomy" id="2340725"/>
    <lineage>
        <taxon>Bacteria</taxon>
        <taxon>Bacillati</taxon>
        <taxon>Actinomycetota</taxon>
        <taxon>Actinomycetes</taxon>
        <taxon>Kitasatosporales</taxon>
        <taxon>Streptomycetaceae</taxon>
        <taxon>Streptomyces</taxon>
    </lineage>
</organism>
<protein>
    <recommendedName>
        <fullName evidence="3">Phage head morphogenesis domain-containing protein</fullName>
    </recommendedName>
</protein>
<reference evidence="1 2" key="1">
    <citation type="submission" date="2020-01" db="EMBL/GenBank/DDBJ databases">
        <title>Insect and environment-associated Actinomycetes.</title>
        <authorList>
            <person name="Currrie C."/>
            <person name="Chevrette M."/>
            <person name="Carlson C."/>
            <person name="Stubbendieck R."/>
            <person name="Wendt-Pienkowski E."/>
        </authorList>
    </citation>
    <scope>NUCLEOTIDE SEQUENCE [LARGE SCALE GENOMIC DNA]</scope>
    <source>
        <strain evidence="1 2">SID7754</strain>
    </source>
</reference>
<dbReference type="AlphaFoldDB" id="A0A7K3QRA6"/>
<dbReference type="Pfam" id="PF25310">
    <property type="entry name" value="VG15"/>
    <property type="match status" value="1"/>
</dbReference>
<dbReference type="RefSeq" id="WP_164188237.1">
    <property type="nucleotide sequence ID" value="NZ_JAAGMR010000145.1"/>
</dbReference>
<gene>
    <name evidence="1" type="ORF">G3I21_12040</name>
</gene>
<proteinExistence type="predicted"/>
<sequence>MNAKTRAAALRHYRRQQRITRLTVNDVQALWRLLDTSDLSRSWESGIGRRMAGVVGAGQLASARLADDYVDEVSEAEGADSDRAGVVRPSAFAGLAADGRSLESLLYLSVITTKESIGRGLGVEDAMMRGLRQALTLSGSEVAQAGRGAVGASMVGQRTIQGYVRVVNPPACSRCIILAGVEYGWNRGFQRHPRCDCVHLPTTLIARNQNRRGYIDPDAYFTRLSHAEQDRVFTAAGARAIREGADMNQVVNARRGMYTTSAYGRTLQATREGTTTRGFFYRQERARDIARGRAPADVGREYRLTTPRLLPEQIFELADSRDEAIAMLRRFAYLT</sequence>
<evidence type="ECO:0000313" key="2">
    <source>
        <dbReference type="Proteomes" id="UP000470520"/>
    </source>
</evidence>
<evidence type="ECO:0008006" key="3">
    <source>
        <dbReference type="Google" id="ProtNLM"/>
    </source>
</evidence>
<dbReference type="Proteomes" id="UP000470520">
    <property type="component" value="Unassembled WGS sequence"/>
</dbReference>